<dbReference type="Gene3D" id="3.40.50.2000">
    <property type="entry name" value="Glycogen Phosphorylase B"/>
    <property type="match status" value="1"/>
</dbReference>
<proteinExistence type="predicted"/>
<reference evidence="1 2" key="1">
    <citation type="submission" date="2019-12" db="EMBL/GenBank/DDBJ databases">
        <authorList>
            <person name="Dong K."/>
        </authorList>
    </citation>
    <scope>NUCLEOTIDE SEQUENCE [LARGE SCALE GENOMIC DNA]</scope>
    <source>
        <strain evidence="1 2">JCM 31225</strain>
    </source>
</reference>
<dbReference type="GO" id="GO:0016740">
    <property type="term" value="F:transferase activity"/>
    <property type="evidence" value="ECO:0007669"/>
    <property type="project" value="UniProtKB-KW"/>
</dbReference>
<dbReference type="RefSeq" id="WP_160368626.1">
    <property type="nucleotide sequence ID" value="NZ_WSQA01000004.1"/>
</dbReference>
<keyword evidence="2" id="KW-1185">Reference proteome</keyword>
<dbReference type="Proteomes" id="UP000435036">
    <property type="component" value="Unassembled WGS sequence"/>
</dbReference>
<name>A0A6N8KXS9_9SPHI</name>
<dbReference type="AlphaFoldDB" id="A0A6N8KXS9"/>
<dbReference type="Pfam" id="PF13692">
    <property type="entry name" value="Glyco_trans_1_4"/>
    <property type="match status" value="1"/>
</dbReference>
<comment type="caution">
    <text evidence="1">The sequence shown here is derived from an EMBL/GenBank/DDBJ whole genome shotgun (WGS) entry which is preliminary data.</text>
</comment>
<keyword evidence="1" id="KW-0808">Transferase</keyword>
<organism evidence="1 2">
    <name type="scientific">Sphingobacterium humi</name>
    <dbReference type="NCBI Taxonomy" id="1796905"/>
    <lineage>
        <taxon>Bacteria</taxon>
        <taxon>Pseudomonadati</taxon>
        <taxon>Bacteroidota</taxon>
        <taxon>Sphingobacteriia</taxon>
        <taxon>Sphingobacteriales</taxon>
        <taxon>Sphingobacteriaceae</taxon>
        <taxon>Sphingobacterium</taxon>
    </lineage>
</organism>
<sequence length="405" mass="46817">MGKRLLIIGLVWPEPTSSAAGWHMLELIRSFRTQDYELHFACAAAKSPHSFPLTDWQVQEHEIQLNDSGFDAWVKDLHPDIVLFDRFMVEEQYSWRVKEACPQALLLLDTEDLHGIRAARQAAYKIGRQVQDADYLQGDSLREIASILRCDLSLIISPTEMALLDRVFRINPSLLFHLPFYLEPEERQTPSFKQRQHFMFIGNFIHEPNWKTVQVLKELWPSIRKQLPKAELHIYGAYASQKVLQLHHPASGFLIKGRVEEAISCMEQYRLLLAPIPFGAGLKGKFIDALRAGTVSISSSIGAEGLSQDGLWQGLITDDRETFIQESIALYESETAWQEAQQRGKHLWEKLDSRAHYAAFLTLLPKLQENLEMHRRHNIMGQLLWNNQYNARKYMSLWIEQKNKA</sequence>
<dbReference type="SUPFAM" id="SSF53756">
    <property type="entry name" value="UDP-Glycosyltransferase/glycogen phosphorylase"/>
    <property type="match status" value="1"/>
</dbReference>
<gene>
    <name evidence="1" type="ORF">GQF63_07700</name>
</gene>
<evidence type="ECO:0000313" key="1">
    <source>
        <dbReference type="EMBL" id="MVZ61897.1"/>
    </source>
</evidence>
<dbReference type="EMBL" id="WSQA01000004">
    <property type="protein sequence ID" value="MVZ61897.1"/>
    <property type="molecule type" value="Genomic_DNA"/>
</dbReference>
<dbReference type="OrthoDB" id="9807209at2"/>
<evidence type="ECO:0000313" key="2">
    <source>
        <dbReference type="Proteomes" id="UP000435036"/>
    </source>
</evidence>
<accession>A0A6N8KXS9</accession>
<protein>
    <submittedName>
        <fullName evidence="1">Glycosyltransferase</fullName>
    </submittedName>
</protein>